<dbReference type="EMBL" id="GG730041">
    <property type="protein sequence ID" value="EEZ93152.1"/>
    <property type="molecule type" value="Genomic_DNA"/>
</dbReference>
<evidence type="ECO:0000313" key="2">
    <source>
        <dbReference type="Proteomes" id="UP000009375"/>
    </source>
</evidence>
<proteinExistence type="predicted"/>
<dbReference type="AlphaFoldDB" id="D2EEU1"/>
<reference evidence="1 2" key="1">
    <citation type="journal article" date="2010" name="Proc. Natl. Acad. Sci. U.S.A.">
        <title>Enigmatic, ultrasmall, uncultivated Archaea.</title>
        <authorList>
            <person name="Baker B.J."/>
            <person name="Comolli L.R."/>
            <person name="Dick G.J."/>
            <person name="Hauser L.J."/>
            <person name="Hyatt D."/>
            <person name="Dill B.D."/>
            <person name="Land M.L."/>
            <person name="Verberkmoes N.C."/>
            <person name="Hettich R.L."/>
            <person name="Banfield J.F."/>
        </authorList>
    </citation>
    <scope>NUCLEOTIDE SEQUENCE [LARGE SCALE GENOMIC DNA]</scope>
</reference>
<name>D2EEU1_PARA4</name>
<dbReference type="Proteomes" id="UP000009375">
    <property type="component" value="Unassembled WGS sequence"/>
</dbReference>
<sequence>MKSTVNELGEPLTMTVLEEILSNSQVKAQFFSLGYGIFNMYKRAYDHYGAFQDPTDTTKNRYNDFKEADEDIKYIRRKNGGKALLKYWFNTNREFVDKMLFGDYYKKVRQLEKMLIDNPMLKEFVYNELIVEFLSNISNDALVTKYSFDDLDSERARIMSGYIMALESVYHLYIQKTIH</sequence>
<evidence type="ECO:0000313" key="1">
    <source>
        <dbReference type="EMBL" id="EEZ93152.1"/>
    </source>
</evidence>
<gene>
    <name evidence="1" type="ORF">BJBARM4_0244</name>
</gene>
<accession>D2EEU1</accession>
<organism evidence="1 2">
    <name type="scientific">Candidatus Parvarchaeum acidiphilum ARMAN-4</name>
    <dbReference type="NCBI Taxonomy" id="662760"/>
    <lineage>
        <taxon>Archaea</taxon>
        <taxon>Candidatus Parvarchaeota</taxon>
        <taxon>Candidatus Parvarchaeum</taxon>
    </lineage>
</organism>
<protein>
    <submittedName>
        <fullName evidence="1">Uncharacterized protein</fullName>
    </submittedName>
</protein>